<dbReference type="PROSITE" id="PS50122">
    <property type="entry name" value="CHEB"/>
    <property type="match status" value="1"/>
</dbReference>
<protein>
    <recommendedName>
        <fullName evidence="2">protein-glutamate methylesterase</fullName>
        <ecNumber evidence="2">3.1.1.61</ecNumber>
    </recommendedName>
</protein>
<sequence length="173" mass="18263">MDARDIVVIAGSRGAFSVLKTLADGLPPELPAAVCVVLHIGLHETRLPVLLSAWGALPASHPADGEPLARGRIYVAPPGRHMLVSDGKLCVNNGAAENFARPAADPLFSGRAISDGFCALGQRLAPQRDLWLELAFPLSRGVRSGQSACTLDFFLSSGYRSVRNAAVTNTHGR</sequence>
<dbReference type="InterPro" id="IPR000673">
    <property type="entry name" value="Sig_transdc_resp-reg_Me-estase"/>
</dbReference>
<comment type="caution">
    <text evidence="4">Lacks conserved residue(s) required for the propagation of feature annotation.</text>
</comment>
<keyword evidence="7" id="KW-1185">Reference proteome</keyword>
<gene>
    <name evidence="6" type="ORF">FSB64_35790</name>
</gene>
<keyword evidence="1" id="KW-0378">Hydrolase</keyword>
<comment type="caution">
    <text evidence="6">The sequence shown here is derived from an EMBL/GenBank/DDBJ whole genome shotgun (WGS) entry which is preliminary data.</text>
</comment>
<dbReference type="Gene3D" id="3.40.50.180">
    <property type="entry name" value="Methylesterase CheB, C-terminal domain"/>
    <property type="match status" value="1"/>
</dbReference>
<dbReference type="EC" id="3.1.1.61" evidence="2"/>
<evidence type="ECO:0000256" key="2">
    <source>
        <dbReference type="ARBA" id="ARBA00039140"/>
    </source>
</evidence>
<organism evidence="6 7">
    <name type="scientific">Paraburkholderia youngii</name>
    <dbReference type="NCBI Taxonomy" id="2782701"/>
    <lineage>
        <taxon>Bacteria</taxon>
        <taxon>Pseudomonadati</taxon>
        <taxon>Pseudomonadota</taxon>
        <taxon>Betaproteobacteria</taxon>
        <taxon>Burkholderiales</taxon>
        <taxon>Burkholderiaceae</taxon>
        <taxon>Paraburkholderia</taxon>
    </lineage>
</organism>
<dbReference type="PANTHER" id="PTHR42872:SF6">
    <property type="entry name" value="PROTEIN-GLUTAMATE METHYLESTERASE_PROTEIN-GLUTAMINE GLUTAMINASE"/>
    <property type="match status" value="1"/>
</dbReference>
<evidence type="ECO:0000256" key="1">
    <source>
        <dbReference type="ARBA" id="ARBA00022801"/>
    </source>
</evidence>
<comment type="catalytic activity">
    <reaction evidence="3">
        <text>[protein]-L-glutamate 5-O-methyl ester + H2O = L-glutamyl-[protein] + methanol + H(+)</text>
        <dbReference type="Rhea" id="RHEA:23236"/>
        <dbReference type="Rhea" id="RHEA-COMP:10208"/>
        <dbReference type="Rhea" id="RHEA-COMP:10311"/>
        <dbReference type="ChEBI" id="CHEBI:15377"/>
        <dbReference type="ChEBI" id="CHEBI:15378"/>
        <dbReference type="ChEBI" id="CHEBI:17790"/>
        <dbReference type="ChEBI" id="CHEBI:29973"/>
        <dbReference type="ChEBI" id="CHEBI:82795"/>
        <dbReference type="EC" id="3.1.1.61"/>
    </reaction>
</comment>
<evidence type="ECO:0000256" key="4">
    <source>
        <dbReference type="PROSITE-ProRule" id="PRU00050"/>
    </source>
</evidence>
<evidence type="ECO:0000313" key="7">
    <source>
        <dbReference type="Proteomes" id="UP000821598"/>
    </source>
</evidence>
<dbReference type="PANTHER" id="PTHR42872">
    <property type="entry name" value="PROTEIN-GLUTAMATE METHYLESTERASE/PROTEIN-GLUTAMINE GLUTAMINASE"/>
    <property type="match status" value="1"/>
</dbReference>
<dbReference type="Pfam" id="PF01339">
    <property type="entry name" value="CheB_methylest"/>
    <property type="match status" value="1"/>
</dbReference>
<evidence type="ECO:0000313" key="6">
    <source>
        <dbReference type="EMBL" id="NVI08991.1"/>
    </source>
</evidence>
<proteinExistence type="predicted"/>
<accession>A0ABX2NWW2</accession>
<dbReference type="EMBL" id="VOMC01000060">
    <property type="protein sequence ID" value="NVI08991.1"/>
    <property type="molecule type" value="Genomic_DNA"/>
</dbReference>
<evidence type="ECO:0000256" key="3">
    <source>
        <dbReference type="ARBA" id="ARBA00048267"/>
    </source>
</evidence>
<dbReference type="InterPro" id="IPR035909">
    <property type="entry name" value="CheB_C"/>
</dbReference>
<dbReference type="SUPFAM" id="SSF52738">
    <property type="entry name" value="Methylesterase CheB, C-terminal domain"/>
    <property type="match status" value="1"/>
</dbReference>
<feature type="domain" description="CheB-type methylesterase" evidence="5">
    <location>
        <begin position="1"/>
        <end position="121"/>
    </location>
</feature>
<evidence type="ECO:0000259" key="5">
    <source>
        <dbReference type="PROSITE" id="PS50122"/>
    </source>
</evidence>
<reference evidence="6 7" key="1">
    <citation type="submission" date="2019-08" db="EMBL/GenBank/DDBJ databases">
        <title>Paraburkholderia simonii sp. nov. and P. youngii sp. nov. Brazilian and Mexican Mimosa-associated rhizobia.</title>
        <authorList>
            <person name="Mavima L."/>
            <person name="Beukes C.W."/>
            <person name="Palmer M."/>
            <person name="De Meyer S.E."/>
            <person name="James E.K."/>
            <person name="Maluk M."/>
            <person name="Avontuur J.R."/>
            <person name="Chan W.Y."/>
            <person name="Venter S.N."/>
            <person name="Steenkamp E.T."/>
        </authorList>
    </citation>
    <scope>NUCLEOTIDE SEQUENCE [LARGE SCALE GENOMIC DNA]</scope>
    <source>
        <strain evidence="6 7">JPY454</strain>
    </source>
</reference>
<name>A0ABX2NWW2_9BURK</name>
<dbReference type="Proteomes" id="UP000821598">
    <property type="component" value="Unassembled WGS sequence"/>
</dbReference>